<feature type="transmembrane region" description="Helical" evidence="5">
    <location>
        <begin position="277"/>
        <end position="298"/>
    </location>
</feature>
<dbReference type="RefSeq" id="WP_142258128.1">
    <property type="nucleotide sequence ID" value="NZ_BMPV01000012.1"/>
</dbReference>
<keyword evidence="2 5" id="KW-0812">Transmembrane</keyword>
<evidence type="ECO:0000313" key="9">
    <source>
        <dbReference type="Proteomes" id="UP000319213"/>
    </source>
</evidence>
<evidence type="ECO:0000256" key="5">
    <source>
        <dbReference type="RuleBase" id="RU363032"/>
    </source>
</evidence>
<keyword evidence="6" id="KW-0592">Phosphate transport</keyword>
<evidence type="ECO:0000313" key="8">
    <source>
        <dbReference type="EMBL" id="TQM73871.1"/>
    </source>
</evidence>
<evidence type="ECO:0000259" key="7">
    <source>
        <dbReference type="PROSITE" id="PS50928"/>
    </source>
</evidence>
<dbReference type="PANTHER" id="PTHR42727">
    <property type="entry name" value="PHOSPHATE TRANSPORT SYSTEM PERMEASE PROTEIN"/>
    <property type="match status" value="1"/>
</dbReference>
<dbReference type="AlphaFoldDB" id="A0A543ITG3"/>
<dbReference type="Gene3D" id="1.10.3720.10">
    <property type="entry name" value="MetI-like"/>
    <property type="match status" value="1"/>
</dbReference>
<keyword evidence="6" id="KW-1003">Cell membrane</keyword>
<comment type="caution">
    <text evidence="8">The sequence shown here is derived from an EMBL/GenBank/DDBJ whole genome shotgun (WGS) entry which is preliminary data.</text>
</comment>
<dbReference type="InterPro" id="IPR011864">
    <property type="entry name" value="Phosphate_PstC"/>
</dbReference>
<keyword evidence="4 5" id="KW-0472">Membrane</keyword>
<evidence type="ECO:0000256" key="3">
    <source>
        <dbReference type="ARBA" id="ARBA00022989"/>
    </source>
</evidence>
<dbReference type="GO" id="GO:0005886">
    <property type="term" value="C:plasma membrane"/>
    <property type="evidence" value="ECO:0007669"/>
    <property type="project" value="UniProtKB-SubCell"/>
</dbReference>
<dbReference type="NCBIfam" id="TIGR02138">
    <property type="entry name" value="phosphate_pstC"/>
    <property type="match status" value="1"/>
</dbReference>
<feature type="transmembrane region" description="Helical" evidence="5">
    <location>
        <begin position="162"/>
        <end position="182"/>
    </location>
</feature>
<comment type="subcellular location">
    <subcellularLocation>
        <location evidence="5">Cell membrane</location>
        <topology evidence="5">Multi-pass membrane protein</topology>
    </subcellularLocation>
    <subcellularLocation>
        <location evidence="1">Membrane</location>
        <topology evidence="1">Multi-pass membrane protein</topology>
    </subcellularLocation>
</comment>
<sequence length="311" mass="32693">MERSSRAAAAPGMRLGRSRPRYGESVVKAVLLLAALVSIATTVGIIASLLSPTIEFFAEVDIVEFVTGTSWGPGFKPPAFGVLPLVVSTVVITLIAVLVAVPLGLLAAIYLSEYASKRVRKVIKPTLEVLAGIPTVVLGFFALTVVTPFLREWTPFDVSFKNGLSAGIVVGIMIIPLVASLAEDAMSAVPNGLREGAFALGSSRMVTSLRVVFPAALSGIIAGVILAVSRAFGETMIVVVAAGSNPSLTVNPLQEMVTFASYIAQAASGDIPVGSTVYKAVFAVGSLLFVTTFVLNYISARIVRRFREVYE</sequence>
<dbReference type="OrthoDB" id="9775069at2"/>
<comment type="similarity">
    <text evidence="6">Belongs to the binding-protein-dependent transport system permease family. CysTW subfamily.</text>
</comment>
<protein>
    <recommendedName>
        <fullName evidence="6">Phosphate transport system permease protein</fullName>
    </recommendedName>
</protein>
<feature type="transmembrane region" description="Helical" evidence="5">
    <location>
        <begin position="211"/>
        <end position="232"/>
    </location>
</feature>
<feature type="domain" description="ABC transmembrane type-1" evidence="7">
    <location>
        <begin position="86"/>
        <end position="299"/>
    </location>
</feature>
<evidence type="ECO:0000256" key="4">
    <source>
        <dbReference type="ARBA" id="ARBA00023136"/>
    </source>
</evidence>
<dbReference type="EMBL" id="VFPQ01000001">
    <property type="protein sequence ID" value="TQM73871.1"/>
    <property type="molecule type" value="Genomic_DNA"/>
</dbReference>
<feature type="transmembrane region" description="Helical" evidence="5">
    <location>
        <begin position="82"/>
        <end position="108"/>
    </location>
</feature>
<dbReference type="CDD" id="cd06261">
    <property type="entry name" value="TM_PBP2"/>
    <property type="match status" value="1"/>
</dbReference>
<name>A0A543ITG3_9ACTN</name>
<organism evidence="8 9">
    <name type="scientific">Thermopolyspora flexuosa</name>
    <dbReference type="NCBI Taxonomy" id="103836"/>
    <lineage>
        <taxon>Bacteria</taxon>
        <taxon>Bacillati</taxon>
        <taxon>Actinomycetota</taxon>
        <taxon>Actinomycetes</taxon>
        <taxon>Streptosporangiales</taxon>
        <taxon>Streptosporangiaceae</taxon>
        <taxon>Thermopolyspora</taxon>
    </lineage>
</organism>
<evidence type="ECO:0000256" key="6">
    <source>
        <dbReference type="RuleBase" id="RU363054"/>
    </source>
</evidence>
<proteinExistence type="inferred from homology"/>
<keyword evidence="9" id="KW-1185">Reference proteome</keyword>
<dbReference type="PANTHER" id="PTHR42727:SF1">
    <property type="entry name" value="PHOSPHATE TRANSPORT SYSTEM PERMEASE"/>
    <property type="match status" value="1"/>
</dbReference>
<comment type="function">
    <text evidence="6">Part of the binding-protein-dependent transport system for phosphate; probably responsible for the translocation of the substrate across the membrane.</text>
</comment>
<keyword evidence="5" id="KW-0813">Transport</keyword>
<reference evidence="8 9" key="1">
    <citation type="submission" date="2019-06" db="EMBL/GenBank/DDBJ databases">
        <title>Sequencing the genomes of 1000 actinobacteria strains.</title>
        <authorList>
            <person name="Klenk H.-P."/>
        </authorList>
    </citation>
    <scope>NUCLEOTIDE SEQUENCE [LARGE SCALE GENOMIC DNA]</scope>
    <source>
        <strain evidence="8 9">DSM 43186</strain>
    </source>
</reference>
<feature type="transmembrane region" description="Helical" evidence="5">
    <location>
        <begin position="129"/>
        <end position="150"/>
    </location>
</feature>
<accession>A0A543ITG3</accession>
<evidence type="ECO:0000256" key="2">
    <source>
        <dbReference type="ARBA" id="ARBA00022692"/>
    </source>
</evidence>
<dbReference type="GO" id="GO:0006817">
    <property type="term" value="P:phosphate ion transport"/>
    <property type="evidence" value="ECO:0007669"/>
    <property type="project" value="UniProtKB-KW"/>
</dbReference>
<dbReference type="Proteomes" id="UP000319213">
    <property type="component" value="Unassembled WGS sequence"/>
</dbReference>
<dbReference type="InterPro" id="IPR000515">
    <property type="entry name" value="MetI-like"/>
</dbReference>
<keyword evidence="3 5" id="KW-1133">Transmembrane helix</keyword>
<dbReference type="SUPFAM" id="SSF161098">
    <property type="entry name" value="MetI-like"/>
    <property type="match status" value="1"/>
</dbReference>
<gene>
    <name evidence="8" type="ORF">FHX40_0529</name>
</gene>
<dbReference type="Pfam" id="PF00528">
    <property type="entry name" value="BPD_transp_1"/>
    <property type="match status" value="1"/>
</dbReference>
<evidence type="ECO:0000256" key="1">
    <source>
        <dbReference type="ARBA" id="ARBA00004141"/>
    </source>
</evidence>
<dbReference type="InterPro" id="IPR035906">
    <property type="entry name" value="MetI-like_sf"/>
</dbReference>
<feature type="transmembrane region" description="Helical" evidence="5">
    <location>
        <begin position="26"/>
        <end position="50"/>
    </location>
</feature>
<dbReference type="GO" id="GO:0005315">
    <property type="term" value="F:phosphate transmembrane transporter activity"/>
    <property type="evidence" value="ECO:0007669"/>
    <property type="project" value="InterPro"/>
</dbReference>
<dbReference type="PROSITE" id="PS50928">
    <property type="entry name" value="ABC_TM1"/>
    <property type="match status" value="1"/>
</dbReference>